<organism evidence="2">
    <name type="scientific">Brassica oleracea</name>
    <name type="common">Wild cabbage</name>
    <dbReference type="NCBI Taxonomy" id="3712"/>
    <lineage>
        <taxon>Eukaryota</taxon>
        <taxon>Viridiplantae</taxon>
        <taxon>Streptophyta</taxon>
        <taxon>Embryophyta</taxon>
        <taxon>Tracheophyta</taxon>
        <taxon>Spermatophyta</taxon>
        <taxon>Magnoliopsida</taxon>
        <taxon>eudicotyledons</taxon>
        <taxon>Gunneridae</taxon>
        <taxon>Pentapetalae</taxon>
        <taxon>rosids</taxon>
        <taxon>malvids</taxon>
        <taxon>Brassicales</taxon>
        <taxon>Brassicaceae</taxon>
        <taxon>Brassiceae</taxon>
        <taxon>Brassica</taxon>
    </lineage>
</organism>
<protein>
    <recommendedName>
        <fullName evidence="1">Flavoprotein pyridine nucleotide cytochrome reductase-like FAD-binding domain-containing protein</fullName>
    </recommendedName>
</protein>
<gene>
    <name evidence="2" type="ORF">BOLC6T35954H</name>
</gene>
<evidence type="ECO:0000259" key="1">
    <source>
        <dbReference type="Pfam" id="PF00970"/>
    </source>
</evidence>
<dbReference type="EMBL" id="LR031880">
    <property type="protein sequence ID" value="VDD60501.1"/>
    <property type="molecule type" value="Genomic_DNA"/>
</dbReference>
<proteinExistence type="predicted"/>
<dbReference type="Pfam" id="PF00970">
    <property type="entry name" value="FAD_binding_6"/>
    <property type="match status" value="1"/>
</dbReference>
<feature type="non-terminal residue" evidence="2">
    <location>
        <position position="47"/>
    </location>
</feature>
<name>A0A3P6GLA9_BRAOL</name>
<accession>A0A3P6GLA9</accession>
<evidence type="ECO:0000313" key="2">
    <source>
        <dbReference type="EMBL" id="VDD60501.1"/>
    </source>
</evidence>
<reference evidence="2" key="1">
    <citation type="submission" date="2018-11" db="EMBL/GenBank/DDBJ databases">
        <authorList>
            <consortium name="Genoscope - CEA"/>
            <person name="William W."/>
        </authorList>
    </citation>
    <scope>NUCLEOTIDE SEQUENCE</scope>
</reference>
<feature type="domain" description="Flavoprotein pyridine nucleotide cytochrome reductase-like FAD-binding" evidence="1">
    <location>
        <begin position="1"/>
        <end position="29"/>
    </location>
</feature>
<feature type="non-terminal residue" evidence="2">
    <location>
        <position position="1"/>
    </location>
</feature>
<dbReference type="AlphaFoldDB" id="A0A3P6GLA9"/>
<sequence length="47" mass="5450">MYPQGRMSHHFRKMCVGDHLAVKGPKSRISDVMIQMVDWNAEAYQVT</sequence>
<dbReference type="InterPro" id="IPR008333">
    <property type="entry name" value="Cbr1-like_FAD-bd_dom"/>
</dbReference>